<comment type="caution">
    <text evidence="1">The sequence shown here is derived from an EMBL/GenBank/DDBJ whole genome shotgun (WGS) entry which is preliminary data.</text>
</comment>
<accession>A0ACB8BJR9</accession>
<keyword evidence="2" id="KW-1185">Reference proteome</keyword>
<proteinExistence type="predicted"/>
<evidence type="ECO:0000313" key="1">
    <source>
        <dbReference type="EMBL" id="KAH7925549.1"/>
    </source>
</evidence>
<sequence length="74" mass="8104">MSETPSRDIYRLTNTIIPRPIAFVSTSSSAGHPSFSLSYLILRTVLAQVAHNPPLISVSSSLSPKRLGMPRRIL</sequence>
<evidence type="ECO:0000313" key="2">
    <source>
        <dbReference type="Proteomes" id="UP000790709"/>
    </source>
</evidence>
<dbReference type="EMBL" id="MU266400">
    <property type="protein sequence ID" value="KAH7925549.1"/>
    <property type="molecule type" value="Genomic_DNA"/>
</dbReference>
<dbReference type="Proteomes" id="UP000790709">
    <property type="component" value="Unassembled WGS sequence"/>
</dbReference>
<name>A0ACB8BJR9_9AGAM</name>
<organism evidence="1 2">
    <name type="scientific">Leucogyrophana mollusca</name>
    <dbReference type="NCBI Taxonomy" id="85980"/>
    <lineage>
        <taxon>Eukaryota</taxon>
        <taxon>Fungi</taxon>
        <taxon>Dikarya</taxon>
        <taxon>Basidiomycota</taxon>
        <taxon>Agaricomycotina</taxon>
        <taxon>Agaricomycetes</taxon>
        <taxon>Agaricomycetidae</taxon>
        <taxon>Boletales</taxon>
        <taxon>Boletales incertae sedis</taxon>
        <taxon>Leucogyrophana</taxon>
    </lineage>
</organism>
<reference evidence="1" key="1">
    <citation type="journal article" date="2021" name="New Phytol.">
        <title>Evolutionary innovations through gain and loss of genes in the ectomycorrhizal Boletales.</title>
        <authorList>
            <person name="Wu G."/>
            <person name="Miyauchi S."/>
            <person name="Morin E."/>
            <person name="Kuo A."/>
            <person name="Drula E."/>
            <person name="Varga T."/>
            <person name="Kohler A."/>
            <person name="Feng B."/>
            <person name="Cao Y."/>
            <person name="Lipzen A."/>
            <person name="Daum C."/>
            <person name="Hundley H."/>
            <person name="Pangilinan J."/>
            <person name="Johnson J."/>
            <person name="Barry K."/>
            <person name="LaButti K."/>
            <person name="Ng V."/>
            <person name="Ahrendt S."/>
            <person name="Min B."/>
            <person name="Choi I.G."/>
            <person name="Park H."/>
            <person name="Plett J.M."/>
            <person name="Magnuson J."/>
            <person name="Spatafora J.W."/>
            <person name="Nagy L.G."/>
            <person name="Henrissat B."/>
            <person name="Grigoriev I.V."/>
            <person name="Yang Z.L."/>
            <person name="Xu J."/>
            <person name="Martin F.M."/>
        </authorList>
    </citation>
    <scope>NUCLEOTIDE SEQUENCE</scope>
    <source>
        <strain evidence="1">KUC20120723A-06</strain>
    </source>
</reference>
<gene>
    <name evidence="1" type="ORF">BV22DRAFT_1160818</name>
</gene>
<protein>
    <submittedName>
        <fullName evidence="1">Uncharacterized protein</fullName>
    </submittedName>
</protein>